<feature type="domain" description="CAF17 C-terminal" evidence="5">
    <location>
        <begin position="197"/>
        <end position="260"/>
    </location>
</feature>
<dbReference type="GO" id="GO:0005739">
    <property type="term" value="C:mitochondrion"/>
    <property type="evidence" value="ECO:0007669"/>
    <property type="project" value="UniProtKB-SubCell"/>
</dbReference>
<reference evidence="6 7" key="1">
    <citation type="submission" date="2024-08" db="EMBL/GenBank/DDBJ databases">
        <title>Gnathostoma spinigerum genome.</title>
        <authorList>
            <person name="Gonzalez-Bertolin B."/>
            <person name="Monzon S."/>
            <person name="Zaballos A."/>
            <person name="Jimenez P."/>
            <person name="Dekumyoy P."/>
            <person name="Varona S."/>
            <person name="Cuesta I."/>
            <person name="Sumanam S."/>
            <person name="Adisakwattana P."/>
            <person name="Gasser R.B."/>
            <person name="Hernandez-Gonzalez A."/>
            <person name="Young N.D."/>
            <person name="Perteguer M.J."/>
        </authorList>
    </citation>
    <scope>NUCLEOTIDE SEQUENCE [LARGE SCALE GENOMIC DNA]</scope>
    <source>
        <strain evidence="6">AL3</strain>
        <tissue evidence="6">Liver</tissue>
    </source>
</reference>
<dbReference type="NCBIfam" id="TIGR03317">
    <property type="entry name" value="ygfZ_signature"/>
    <property type="match status" value="1"/>
</dbReference>
<sequence>MSAISCVQLSHRGLLRLTGNDVSSFLQGLLTNDIRKLNNSPIIYALFLNNRGRIVEDLILRRKGACEFLVECDLGSRLELKRKFEMYRMHKQVTIEPADTPIYFINNGEYENAVADPRVVDFGCRLLSEIPPNCCKMSLADYQKRRYEFGIAEGRVETGDQLPLVMNGDIMNGISEDKGCYIGQELTARSLHTLFTRKRVVPFTCKGKVSGNVVDETGKKVGRVIACEGGFGIAILKLSASNLSTEQGPITPYFPKWWPKNLKT</sequence>
<dbReference type="PANTHER" id="PTHR22602:SF0">
    <property type="entry name" value="TRANSFERASE CAF17, MITOCHONDRIAL-RELATED"/>
    <property type="match status" value="1"/>
</dbReference>
<evidence type="ECO:0000259" key="5">
    <source>
        <dbReference type="Pfam" id="PF25455"/>
    </source>
</evidence>
<dbReference type="Pfam" id="PF25455">
    <property type="entry name" value="Beta-barrel_CAF17_C"/>
    <property type="match status" value="1"/>
</dbReference>
<dbReference type="Pfam" id="PF01571">
    <property type="entry name" value="GCV_T"/>
    <property type="match status" value="1"/>
</dbReference>
<dbReference type="InterPro" id="IPR006222">
    <property type="entry name" value="GCVT_N"/>
</dbReference>
<evidence type="ECO:0000256" key="1">
    <source>
        <dbReference type="ARBA" id="ARBA00004173"/>
    </source>
</evidence>
<dbReference type="InterPro" id="IPR045179">
    <property type="entry name" value="YgfZ/GcvT"/>
</dbReference>
<keyword evidence="3" id="KW-0496">Mitochondrion</keyword>
<name>A0ABD6EIP7_9BILA</name>
<dbReference type="SUPFAM" id="SSF103025">
    <property type="entry name" value="Folate-binding domain"/>
    <property type="match status" value="1"/>
</dbReference>
<accession>A0ABD6EIP7</accession>
<evidence type="ECO:0000259" key="4">
    <source>
        <dbReference type="Pfam" id="PF01571"/>
    </source>
</evidence>
<comment type="caution">
    <text evidence="6">The sequence shown here is derived from an EMBL/GenBank/DDBJ whole genome shotgun (WGS) entry which is preliminary data.</text>
</comment>
<dbReference type="Proteomes" id="UP001608902">
    <property type="component" value="Unassembled WGS sequence"/>
</dbReference>
<dbReference type="AlphaFoldDB" id="A0ABD6EIP7"/>
<dbReference type="EMBL" id="JBGFUD010004707">
    <property type="protein sequence ID" value="MFH4979844.1"/>
    <property type="molecule type" value="Genomic_DNA"/>
</dbReference>
<keyword evidence="2" id="KW-0809">Transit peptide</keyword>
<dbReference type="PANTHER" id="PTHR22602">
    <property type="entry name" value="TRANSFERASE CAF17, MITOCHONDRIAL-RELATED"/>
    <property type="match status" value="1"/>
</dbReference>
<dbReference type="InterPro" id="IPR057460">
    <property type="entry name" value="CAF17_C"/>
</dbReference>
<evidence type="ECO:0008006" key="8">
    <source>
        <dbReference type="Google" id="ProtNLM"/>
    </source>
</evidence>
<evidence type="ECO:0000313" key="6">
    <source>
        <dbReference type="EMBL" id="MFH4979844.1"/>
    </source>
</evidence>
<gene>
    <name evidence="6" type="ORF">AB6A40_006553</name>
</gene>
<dbReference type="Gene3D" id="3.30.1360.120">
    <property type="entry name" value="Probable tRNA modification gtpase trme, domain 1"/>
    <property type="match status" value="2"/>
</dbReference>
<evidence type="ECO:0000256" key="3">
    <source>
        <dbReference type="ARBA" id="ARBA00023128"/>
    </source>
</evidence>
<keyword evidence="7" id="KW-1185">Reference proteome</keyword>
<protein>
    <recommendedName>
        <fullName evidence="8">Aminomethyltransferase folate-binding domain-containing protein</fullName>
    </recommendedName>
</protein>
<comment type="subcellular location">
    <subcellularLocation>
        <location evidence="1">Mitochondrion</location>
    </subcellularLocation>
</comment>
<proteinExistence type="predicted"/>
<organism evidence="6 7">
    <name type="scientific">Gnathostoma spinigerum</name>
    <dbReference type="NCBI Taxonomy" id="75299"/>
    <lineage>
        <taxon>Eukaryota</taxon>
        <taxon>Metazoa</taxon>
        <taxon>Ecdysozoa</taxon>
        <taxon>Nematoda</taxon>
        <taxon>Chromadorea</taxon>
        <taxon>Rhabditida</taxon>
        <taxon>Spirurina</taxon>
        <taxon>Gnathostomatomorpha</taxon>
        <taxon>Gnathostomatoidea</taxon>
        <taxon>Gnathostomatidae</taxon>
        <taxon>Gnathostoma</taxon>
    </lineage>
</organism>
<evidence type="ECO:0000256" key="2">
    <source>
        <dbReference type="ARBA" id="ARBA00022946"/>
    </source>
</evidence>
<dbReference type="InterPro" id="IPR017703">
    <property type="entry name" value="YgfZ/GCV_T_CS"/>
</dbReference>
<evidence type="ECO:0000313" key="7">
    <source>
        <dbReference type="Proteomes" id="UP001608902"/>
    </source>
</evidence>
<feature type="domain" description="GCVT N-terminal" evidence="4">
    <location>
        <begin position="6"/>
        <end position="79"/>
    </location>
</feature>
<dbReference type="InterPro" id="IPR027266">
    <property type="entry name" value="TrmE/GcvT-like"/>
</dbReference>